<name>A0ABU7K218_9ACTN</name>
<accession>A0ABU7K218</accession>
<keyword evidence="2" id="KW-1133">Transmembrane helix</keyword>
<dbReference type="EMBL" id="JAUZMY010000002">
    <property type="protein sequence ID" value="MEE2036112.1"/>
    <property type="molecule type" value="Genomic_DNA"/>
</dbReference>
<dbReference type="InterPro" id="IPR036265">
    <property type="entry name" value="HIT-like_sf"/>
</dbReference>
<evidence type="ECO:0000259" key="3">
    <source>
        <dbReference type="PROSITE" id="PS51084"/>
    </source>
</evidence>
<keyword evidence="2" id="KW-0812">Transmembrane</keyword>
<evidence type="ECO:0000313" key="4">
    <source>
        <dbReference type="EMBL" id="MEE2036112.1"/>
    </source>
</evidence>
<dbReference type="PANTHER" id="PTHR46648:SF1">
    <property type="entry name" value="ADENOSINE 5'-MONOPHOSPHORAMIDASE HNT1"/>
    <property type="match status" value="1"/>
</dbReference>
<dbReference type="InterPro" id="IPR011146">
    <property type="entry name" value="HIT-like"/>
</dbReference>
<protein>
    <submittedName>
        <fullName evidence="4">HIT domain-containing protein</fullName>
    </submittedName>
</protein>
<dbReference type="SUPFAM" id="SSF54197">
    <property type="entry name" value="HIT-like"/>
    <property type="match status" value="1"/>
</dbReference>
<evidence type="ECO:0000313" key="5">
    <source>
        <dbReference type="Proteomes" id="UP001356095"/>
    </source>
</evidence>
<gene>
    <name evidence="4" type="ORF">Q8791_02610</name>
</gene>
<feature type="transmembrane region" description="Helical" evidence="2">
    <location>
        <begin position="197"/>
        <end position="216"/>
    </location>
</feature>
<dbReference type="Pfam" id="PF01230">
    <property type="entry name" value="HIT"/>
    <property type="match status" value="1"/>
</dbReference>
<sequence length="286" mass="31826">MTHEICPFCLIVQGKDPSARIVYDDGEVLAFFPLKPATRGHTLLIPQRHVPDIWNLTESEARSLAAASLEVSQALRSAVDLEGLNVIQSNGEAATQTVHHLHVHLVPRWKDDGMTLIWPEEGAEVDEQLDHTLKKVQGKIPPQLAYDVDPEDRRQHLSFIQSVVTRMSQASSSAKTWLLPIVTAAYGYAITRNAETVVLLGLGAVLVFGFLDANYLKQERAFRRLYDKVASGARIPHFSMNPSLAAPDGNRVNYWPDREDILSWAIAPVYGPLLAIGVFLFFLILL</sequence>
<keyword evidence="2" id="KW-0472">Membrane</keyword>
<organism evidence="4 5">
    <name type="scientific">Nocardiopsis codii</name>
    <dbReference type="NCBI Taxonomy" id="3065942"/>
    <lineage>
        <taxon>Bacteria</taxon>
        <taxon>Bacillati</taxon>
        <taxon>Actinomycetota</taxon>
        <taxon>Actinomycetes</taxon>
        <taxon>Streptosporangiales</taxon>
        <taxon>Nocardiopsidaceae</taxon>
        <taxon>Nocardiopsis</taxon>
    </lineage>
</organism>
<evidence type="ECO:0000256" key="2">
    <source>
        <dbReference type="SAM" id="Phobius"/>
    </source>
</evidence>
<feature type="transmembrane region" description="Helical" evidence="2">
    <location>
        <begin position="261"/>
        <end position="285"/>
    </location>
</feature>
<dbReference type="RefSeq" id="WP_330089919.1">
    <property type="nucleotide sequence ID" value="NZ_JAUZMY010000002.1"/>
</dbReference>
<dbReference type="Gene3D" id="3.30.428.10">
    <property type="entry name" value="HIT-like"/>
    <property type="match status" value="1"/>
</dbReference>
<keyword evidence="5" id="KW-1185">Reference proteome</keyword>
<evidence type="ECO:0000256" key="1">
    <source>
        <dbReference type="PROSITE-ProRule" id="PRU00464"/>
    </source>
</evidence>
<dbReference type="Proteomes" id="UP001356095">
    <property type="component" value="Unassembled WGS sequence"/>
</dbReference>
<comment type="caution">
    <text evidence="4">The sequence shown here is derived from an EMBL/GenBank/DDBJ whole genome shotgun (WGS) entry which is preliminary data.</text>
</comment>
<dbReference type="InterPro" id="IPR001310">
    <property type="entry name" value="Histidine_triad_HIT"/>
</dbReference>
<feature type="domain" description="HIT" evidence="3">
    <location>
        <begin position="7"/>
        <end position="115"/>
    </location>
</feature>
<reference evidence="4 5" key="1">
    <citation type="submission" date="2023-08" db="EMBL/GenBank/DDBJ databases">
        <authorList>
            <person name="Girao M."/>
            <person name="Carvalho M.F."/>
        </authorList>
    </citation>
    <scope>NUCLEOTIDE SEQUENCE [LARGE SCALE GENOMIC DNA]</scope>
    <source>
        <strain evidence="4 5">CT-R113</strain>
    </source>
</reference>
<feature type="short sequence motif" description="Histidine triad motif" evidence="1">
    <location>
        <begin position="100"/>
        <end position="104"/>
    </location>
</feature>
<proteinExistence type="predicted"/>
<dbReference type="PANTHER" id="PTHR46648">
    <property type="entry name" value="HIT FAMILY PROTEIN 1"/>
    <property type="match status" value="1"/>
</dbReference>
<dbReference type="PROSITE" id="PS51084">
    <property type="entry name" value="HIT_2"/>
    <property type="match status" value="1"/>
</dbReference>